<dbReference type="SUPFAM" id="SSF57716">
    <property type="entry name" value="Glucocorticoid receptor-like (DNA-binding domain)"/>
    <property type="match status" value="1"/>
</dbReference>
<feature type="region of interest" description="Disordered" evidence="2">
    <location>
        <begin position="98"/>
        <end position="158"/>
    </location>
</feature>
<reference evidence="4" key="1">
    <citation type="journal article" date="2023" name="Insect Mol. Biol.">
        <title>Genome sequencing provides insights into the evolution of gene families encoding plant cell wall-degrading enzymes in longhorned beetles.</title>
        <authorList>
            <person name="Shin N.R."/>
            <person name="Okamura Y."/>
            <person name="Kirsch R."/>
            <person name="Pauchet Y."/>
        </authorList>
    </citation>
    <scope>NUCLEOTIDE SEQUENCE</scope>
    <source>
        <strain evidence="4">MMC_N1</strain>
    </source>
</reference>
<dbReference type="SMART" id="SM00868">
    <property type="entry name" value="zf-AD"/>
    <property type="match status" value="1"/>
</dbReference>
<keyword evidence="1" id="KW-0862">Zinc</keyword>
<keyword evidence="1" id="KW-0479">Metal-binding</keyword>
<protein>
    <recommendedName>
        <fullName evidence="3">ZAD domain-containing protein</fullName>
    </recommendedName>
</protein>
<evidence type="ECO:0000259" key="3">
    <source>
        <dbReference type="PROSITE" id="PS51915"/>
    </source>
</evidence>
<dbReference type="Proteomes" id="UP001162164">
    <property type="component" value="Unassembled WGS sequence"/>
</dbReference>
<gene>
    <name evidence="4" type="ORF">NQ317_019744</name>
</gene>
<evidence type="ECO:0000313" key="4">
    <source>
        <dbReference type="EMBL" id="KAJ8985061.1"/>
    </source>
</evidence>
<proteinExistence type="predicted"/>
<dbReference type="EMBL" id="JAPWTJ010000020">
    <property type="protein sequence ID" value="KAJ8985061.1"/>
    <property type="molecule type" value="Genomic_DNA"/>
</dbReference>
<evidence type="ECO:0000256" key="1">
    <source>
        <dbReference type="PROSITE-ProRule" id="PRU01263"/>
    </source>
</evidence>
<feature type="binding site" evidence="1">
    <location>
        <position position="21"/>
    </location>
    <ligand>
        <name>Zn(2+)</name>
        <dbReference type="ChEBI" id="CHEBI:29105"/>
    </ligand>
</feature>
<feature type="compositionally biased region" description="Basic and acidic residues" evidence="2">
    <location>
        <begin position="129"/>
        <end position="150"/>
    </location>
</feature>
<feature type="domain" description="ZAD" evidence="3">
    <location>
        <begin position="16"/>
        <end position="85"/>
    </location>
</feature>
<evidence type="ECO:0000256" key="2">
    <source>
        <dbReference type="SAM" id="MobiDB-lite"/>
    </source>
</evidence>
<feature type="binding site" evidence="1">
    <location>
        <position position="61"/>
    </location>
    <ligand>
        <name>Zn(2+)</name>
        <dbReference type="ChEBI" id="CHEBI:29105"/>
    </ligand>
</feature>
<feature type="binding site" evidence="1">
    <location>
        <position position="18"/>
    </location>
    <ligand>
        <name>Zn(2+)</name>
        <dbReference type="ChEBI" id="CHEBI:29105"/>
    </ligand>
</feature>
<keyword evidence="5" id="KW-1185">Reference proteome</keyword>
<dbReference type="PROSITE" id="PS51915">
    <property type="entry name" value="ZAD"/>
    <property type="match status" value="1"/>
</dbReference>
<accession>A0ABQ9K4T0</accession>
<feature type="binding site" evidence="1">
    <location>
        <position position="58"/>
    </location>
    <ligand>
        <name>Zn(2+)</name>
        <dbReference type="ChEBI" id="CHEBI:29105"/>
    </ligand>
</feature>
<sequence length="158" mass="18685">MREHVRTDLSYNDFTTICRICLLKDTELQSFEVHLLEIYKLLVKVEDEFIKVLPQNICKICSKQLEDISLFIDTCKNNEEDLKTIYLQKGITTCIYETSDDESERESNFELSEDDAKTEKNTTKKRKASKTENSNKKSKTKNEIKRELRKKEKTRHLP</sequence>
<dbReference type="InterPro" id="IPR012934">
    <property type="entry name" value="Znf_AD"/>
</dbReference>
<comment type="caution">
    <text evidence="4">The sequence shown here is derived from an EMBL/GenBank/DDBJ whole genome shotgun (WGS) entry which is preliminary data.</text>
</comment>
<name>A0ABQ9K4T0_9CUCU</name>
<evidence type="ECO:0000313" key="5">
    <source>
        <dbReference type="Proteomes" id="UP001162164"/>
    </source>
</evidence>
<organism evidence="4 5">
    <name type="scientific">Molorchus minor</name>
    <dbReference type="NCBI Taxonomy" id="1323400"/>
    <lineage>
        <taxon>Eukaryota</taxon>
        <taxon>Metazoa</taxon>
        <taxon>Ecdysozoa</taxon>
        <taxon>Arthropoda</taxon>
        <taxon>Hexapoda</taxon>
        <taxon>Insecta</taxon>
        <taxon>Pterygota</taxon>
        <taxon>Neoptera</taxon>
        <taxon>Endopterygota</taxon>
        <taxon>Coleoptera</taxon>
        <taxon>Polyphaga</taxon>
        <taxon>Cucujiformia</taxon>
        <taxon>Chrysomeloidea</taxon>
        <taxon>Cerambycidae</taxon>
        <taxon>Lamiinae</taxon>
        <taxon>Monochamini</taxon>
        <taxon>Molorchus</taxon>
    </lineage>
</organism>
<keyword evidence="1" id="KW-0863">Zinc-finger</keyword>